<evidence type="ECO:0000256" key="1">
    <source>
        <dbReference type="SAM" id="MobiDB-lite"/>
    </source>
</evidence>
<keyword evidence="3" id="KW-1185">Reference proteome</keyword>
<gene>
    <name evidence="2" type="ORF">LVIROSA_LOCUS1001</name>
</gene>
<dbReference type="AlphaFoldDB" id="A0AAU9LBY6"/>
<feature type="compositionally biased region" description="Polar residues" evidence="1">
    <location>
        <begin position="1"/>
        <end position="14"/>
    </location>
</feature>
<organism evidence="2 3">
    <name type="scientific">Lactuca virosa</name>
    <dbReference type="NCBI Taxonomy" id="75947"/>
    <lineage>
        <taxon>Eukaryota</taxon>
        <taxon>Viridiplantae</taxon>
        <taxon>Streptophyta</taxon>
        <taxon>Embryophyta</taxon>
        <taxon>Tracheophyta</taxon>
        <taxon>Spermatophyta</taxon>
        <taxon>Magnoliopsida</taxon>
        <taxon>eudicotyledons</taxon>
        <taxon>Gunneridae</taxon>
        <taxon>Pentapetalae</taxon>
        <taxon>asterids</taxon>
        <taxon>campanulids</taxon>
        <taxon>Asterales</taxon>
        <taxon>Asteraceae</taxon>
        <taxon>Cichorioideae</taxon>
        <taxon>Cichorieae</taxon>
        <taxon>Lactucinae</taxon>
        <taxon>Lactuca</taxon>
    </lineage>
</organism>
<sequence>MQEPSATLFSSQSTEAEKSLNEEEVDDDNFMVSLAELKIYDELIMSGKKLKILNSKMNSILQFLVDAGSKNSVSGVEVEYLLKDHESQLKSFIEYVDKRTDDRIITQSHTFNHEISKLCDVSKERHELFEKQLTEMKVFLENQLKEI</sequence>
<feature type="region of interest" description="Disordered" evidence="1">
    <location>
        <begin position="1"/>
        <end position="24"/>
    </location>
</feature>
<name>A0AAU9LBY6_9ASTR</name>
<accession>A0AAU9LBY6</accession>
<evidence type="ECO:0000313" key="2">
    <source>
        <dbReference type="EMBL" id="CAH1413019.1"/>
    </source>
</evidence>
<reference evidence="2 3" key="1">
    <citation type="submission" date="2022-01" db="EMBL/GenBank/DDBJ databases">
        <authorList>
            <person name="Xiong W."/>
            <person name="Schranz E."/>
        </authorList>
    </citation>
    <scope>NUCLEOTIDE SEQUENCE [LARGE SCALE GENOMIC DNA]</scope>
</reference>
<comment type="caution">
    <text evidence="2">The sequence shown here is derived from an EMBL/GenBank/DDBJ whole genome shotgun (WGS) entry which is preliminary data.</text>
</comment>
<evidence type="ECO:0000313" key="3">
    <source>
        <dbReference type="Proteomes" id="UP001157418"/>
    </source>
</evidence>
<dbReference type="EMBL" id="CAKMRJ010000001">
    <property type="protein sequence ID" value="CAH1413019.1"/>
    <property type="molecule type" value="Genomic_DNA"/>
</dbReference>
<dbReference type="Proteomes" id="UP001157418">
    <property type="component" value="Unassembled WGS sequence"/>
</dbReference>
<protein>
    <submittedName>
        <fullName evidence="2">Uncharacterized protein</fullName>
    </submittedName>
</protein>
<proteinExistence type="predicted"/>